<protein>
    <submittedName>
        <fullName evidence="2">Tellurite resistance protein TerB</fullName>
    </submittedName>
</protein>
<dbReference type="CDD" id="cd07177">
    <property type="entry name" value="terB_like"/>
    <property type="match status" value="1"/>
</dbReference>
<dbReference type="InterPro" id="IPR029024">
    <property type="entry name" value="TerB-like"/>
</dbReference>
<dbReference type="Gene3D" id="1.10.3680.10">
    <property type="entry name" value="TerB-like"/>
    <property type="match status" value="1"/>
</dbReference>
<dbReference type="SUPFAM" id="SSF158682">
    <property type="entry name" value="TerB-like"/>
    <property type="match status" value="1"/>
</dbReference>
<accession>A0A2T1E3I8</accession>
<reference evidence="2 3" key="2">
    <citation type="submission" date="2018-03" db="EMBL/GenBank/DDBJ databases">
        <title>The ancient ancestry and fast evolution of plastids.</title>
        <authorList>
            <person name="Moore K.R."/>
            <person name="Magnabosco C."/>
            <person name="Momper L."/>
            <person name="Gold D.A."/>
            <person name="Bosak T."/>
            <person name="Fournier G.P."/>
        </authorList>
    </citation>
    <scope>NUCLEOTIDE SEQUENCE [LARGE SCALE GENOMIC DNA]</scope>
    <source>
        <strain evidence="2 3">ULC18</strain>
    </source>
</reference>
<dbReference type="OrthoDB" id="485098at2"/>
<dbReference type="InterPro" id="IPR007791">
    <property type="entry name" value="DjlA_N"/>
</dbReference>
<evidence type="ECO:0000259" key="1">
    <source>
        <dbReference type="Pfam" id="PF05099"/>
    </source>
</evidence>
<evidence type="ECO:0000313" key="3">
    <source>
        <dbReference type="Proteomes" id="UP000239576"/>
    </source>
</evidence>
<dbReference type="Proteomes" id="UP000239576">
    <property type="component" value="Unassembled WGS sequence"/>
</dbReference>
<comment type="caution">
    <text evidence="2">The sequence shown here is derived from an EMBL/GenBank/DDBJ whole genome shotgun (WGS) entry which is preliminary data.</text>
</comment>
<dbReference type="AlphaFoldDB" id="A0A2T1E3I8"/>
<dbReference type="EMBL" id="PVWK01000095">
    <property type="protein sequence ID" value="PSB27319.1"/>
    <property type="molecule type" value="Genomic_DNA"/>
</dbReference>
<gene>
    <name evidence="2" type="ORF">C7B82_16655</name>
</gene>
<evidence type="ECO:0000313" key="2">
    <source>
        <dbReference type="EMBL" id="PSB27319.1"/>
    </source>
</evidence>
<proteinExistence type="predicted"/>
<dbReference type="RefSeq" id="WP_106257416.1">
    <property type="nucleotide sequence ID" value="NZ_CAWNSW010000109.1"/>
</dbReference>
<keyword evidence="3" id="KW-1185">Reference proteome</keyword>
<organism evidence="2 3">
    <name type="scientific">Stenomitos frigidus ULC18</name>
    <dbReference type="NCBI Taxonomy" id="2107698"/>
    <lineage>
        <taxon>Bacteria</taxon>
        <taxon>Bacillati</taxon>
        <taxon>Cyanobacteriota</taxon>
        <taxon>Cyanophyceae</taxon>
        <taxon>Leptolyngbyales</taxon>
        <taxon>Leptolyngbyaceae</taxon>
        <taxon>Stenomitos</taxon>
    </lineage>
</organism>
<name>A0A2T1E3I8_9CYAN</name>
<dbReference type="Pfam" id="PF05099">
    <property type="entry name" value="TerB"/>
    <property type="match status" value="1"/>
</dbReference>
<reference evidence="3" key="1">
    <citation type="submission" date="2018-02" db="EMBL/GenBank/DDBJ databases">
        <authorList>
            <person name="Moore K."/>
            <person name="Momper L."/>
        </authorList>
    </citation>
    <scope>NUCLEOTIDE SEQUENCE [LARGE SCALE GENOMIC DNA]</scope>
    <source>
        <strain evidence="3">ULC18</strain>
    </source>
</reference>
<feature type="domain" description="Co-chaperone DjlA N-terminal" evidence="1">
    <location>
        <begin position="13"/>
        <end position="106"/>
    </location>
</feature>
<sequence length="141" mass="15751">MTADPRVKTLLKILIGVAWIDGQIQPEERAYLHNIVKEKGLENEPEIQPLLYEFRPVKAAECYGWVKEYLGEQPTSEACQQLIEAISGLIYSDGTVDTSEAKLLTDLQLLDPAQAPSEPGKSPVLTAIRSVYQRWISTLNP</sequence>